<feature type="compositionally biased region" description="Basic and acidic residues" evidence="2">
    <location>
        <begin position="689"/>
        <end position="740"/>
    </location>
</feature>
<feature type="region of interest" description="Disordered" evidence="2">
    <location>
        <begin position="1126"/>
        <end position="1148"/>
    </location>
</feature>
<organism evidence="3 4">
    <name type="scientific">Drosophila guanche</name>
    <name type="common">Fruit fly</name>
    <dbReference type="NCBI Taxonomy" id="7266"/>
    <lineage>
        <taxon>Eukaryota</taxon>
        <taxon>Metazoa</taxon>
        <taxon>Ecdysozoa</taxon>
        <taxon>Arthropoda</taxon>
        <taxon>Hexapoda</taxon>
        <taxon>Insecta</taxon>
        <taxon>Pterygota</taxon>
        <taxon>Neoptera</taxon>
        <taxon>Endopterygota</taxon>
        <taxon>Diptera</taxon>
        <taxon>Brachycera</taxon>
        <taxon>Muscomorpha</taxon>
        <taxon>Ephydroidea</taxon>
        <taxon>Drosophilidae</taxon>
        <taxon>Drosophila</taxon>
        <taxon>Sophophora</taxon>
    </lineage>
</organism>
<feature type="region of interest" description="Disordered" evidence="2">
    <location>
        <begin position="538"/>
        <end position="558"/>
    </location>
</feature>
<feature type="compositionally biased region" description="Basic and acidic residues" evidence="2">
    <location>
        <begin position="548"/>
        <end position="558"/>
    </location>
</feature>
<keyword evidence="1" id="KW-0175">Coiled coil</keyword>
<gene>
    <name evidence="3" type="ORF">DGUA_6G020527</name>
</gene>
<feature type="compositionally biased region" description="Polar residues" evidence="2">
    <location>
        <begin position="1132"/>
        <end position="1142"/>
    </location>
</feature>
<accession>A0A3B0K6A7</accession>
<dbReference type="OMA" id="WVRFMET"/>
<keyword evidence="4" id="KW-1185">Reference proteome</keyword>
<feature type="region of interest" description="Disordered" evidence="2">
    <location>
        <begin position="205"/>
        <end position="243"/>
    </location>
</feature>
<evidence type="ECO:0000313" key="4">
    <source>
        <dbReference type="Proteomes" id="UP000268350"/>
    </source>
</evidence>
<feature type="coiled-coil region" evidence="1">
    <location>
        <begin position="865"/>
        <end position="928"/>
    </location>
</feature>
<sequence>MGAIRRLTRECSSPSDVCLVTTILGCTNKDETLPRDYLLELTHHQLRESSRLSSPFTKLKSYSRELNSVLREVGRQQLRRLRLLPRQSTTEMRTPKPSRASLLPRKGQHPSSFAREKPMNTFWNHKMYQVDDIEAANRNEEKDLRGPIQAAKSKESRKLGNLKLRRRERDVTPKPPMVLTVVQNELLCSDYEKGKGGKDAPVAAPLLAERNHQYRQSRRQKIQERKERERKERERRERNQREFERVEQRALRVERQQRQKELMINNLVTRQREYRERVRAVQEKRQHERQLFESRKKQQRQRALALAPCEQGDRNRRGERQLQAPLQQPLRKSCWLRKEITVAGDESLDVRMYLDLCNGCQKRVLPDTNVVRSGSLQAQQQKLPAANNKKLIKGRRGDRERERESQQMDEIKTEWLRKQPLQRSLDEESSAWGSACVDEHRSRMNLKKCKTKEKQPRQQRARNVREINSRQFLESIDKEGWEERKKQLERERRENEEIKRRIMDETKENEKGEVLKQREKMECVVEWAVKEGAQKRYIGEGSTSTESRPLEQDRETEEQLYRKRENQWDMLLKLLESDKMKRRHQSQESEDINYLKGKEELERSSKYDTELRTREVVEIRKTEGTEPLDTHGDEARKERERREREEFEKKGIEKRKLLLESQIMKKAERENMEVELLVQEKHKKQRENHKREEKKQIKRISREEPALEQPLDEREGLRDGTEFASKRNVDLERICSRETTDGESAGNKAQDDKPNRNTTENPLEWIRLELERITQEAQKNRERKQLEWKESEIKTEEKLVKRAKKKELAFGIKKYRNMKENEEPAMNQNTYLSKMVDQMPRGATEKKLLREQHLKGDRLRNEVHKKENCTEIEDLMREKEKETKERVQLESIAKKSELEFERRHERYQREKEHALQEKRQEREKYESECKWRKDKKKREDLDGKVMVGVFERRHGTDIEAGEKKIMEEEELERCVMESLEIRAKEVEIKQKVMELEQKRSKKEVRVPERERREREPDDRKKNKLERRNDFDWKDPEYLRKMLRNNGDELDATAGGDEIEFKQLENEHGKNVEKDEPENVDWENLADEAENMERIQTQLQLVTGNYLNLKEHIFKALAKEKFQEFKAEEKGTNKQGMATAQTEQPHEDRSQTEAAQDWLKNSLINDIQDRVSDHQILLELNQILPRSQRLVAIFLGTSFSDTAVRTDAQERLEAGNISGKSKSTNFSSSGKKFSFPPEGTYVIKQQSCLRSLSHSPITNLDQESGRVEPQLKKKIQMGSNSPPVSYCTRTGRKRFRSELTSYKLNRRKGLPHHRERQFLRPILSREGTTHESPEALCRRLQLENTMMESNLAEARVRTRQRHVGETMMLRAAEVVKLLRLAMRNKEPKHEETRWTENFGDTALNGQNGASTPCGLVTSKIKKMIQGESLWKVKVPVRLFQTISTAMDIRGVQLMPTASLLEFLDTMEENLEQHLRGVLNSQFELHHVPELLHLAGELEAQQRSAETISLEETCRSSQWYHKQH</sequence>
<feature type="region of interest" description="Disordered" evidence="2">
    <location>
        <begin position="679"/>
        <end position="762"/>
    </location>
</feature>
<feature type="region of interest" description="Disordered" evidence="2">
    <location>
        <begin position="375"/>
        <end position="408"/>
    </location>
</feature>
<feature type="coiled-coil region" evidence="1">
    <location>
        <begin position="767"/>
        <end position="806"/>
    </location>
</feature>
<dbReference type="EMBL" id="OUUW01000028">
    <property type="protein sequence ID" value="SPP89767.1"/>
    <property type="molecule type" value="Genomic_DNA"/>
</dbReference>
<feature type="coiled-coil region" evidence="1">
    <location>
        <begin position="478"/>
        <end position="508"/>
    </location>
</feature>
<feature type="region of interest" description="Disordered" evidence="2">
    <location>
        <begin position="618"/>
        <end position="648"/>
    </location>
</feature>
<feature type="region of interest" description="Disordered" evidence="2">
    <location>
        <begin position="138"/>
        <end position="159"/>
    </location>
</feature>
<dbReference type="STRING" id="7266.A0A3B0K6A7"/>
<protein>
    <submittedName>
        <fullName evidence="3">Blast:Trichohyalin</fullName>
    </submittedName>
</protein>
<evidence type="ECO:0000313" key="3">
    <source>
        <dbReference type="EMBL" id="SPP89767.1"/>
    </source>
</evidence>
<evidence type="ECO:0000256" key="1">
    <source>
        <dbReference type="SAM" id="Coils"/>
    </source>
</evidence>
<feature type="region of interest" description="Disordered" evidence="2">
    <location>
        <begin position="84"/>
        <end position="115"/>
    </location>
</feature>
<evidence type="ECO:0000256" key="2">
    <source>
        <dbReference type="SAM" id="MobiDB-lite"/>
    </source>
</evidence>
<dbReference type="Proteomes" id="UP000268350">
    <property type="component" value="Unassembled WGS sequence"/>
</dbReference>
<proteinExistence type="predicted"/>
<name>A0A3B0K6A7_DROGU</name>
<feature type="compositionally biased region" description="Basic and acidic residues" evidence="2">
    <location>
        <begin position="395"/>
        <end position="408"/>
    </location>
</feature>
<reference evidence="4" key="1">
    <citation type="submission" date="2018-01" db="EMBL/GenBank/DDBJ databases">
        <authorList>
            <person name="Alioto T."/>
            <person name="Alioto T."/>
        </authorList>
    </citation>
    <scope>NUCLEOTIDE SEQUENCE [LARGE SCALE GENOMIC DNA]</scope>
</reference>
<feature type="region of interest" description="Disordered" evidence="2">
    <location>
        <begin position="996"/>
        <end position="1022"/>
    </location>
</feature>
<feature type="compositionally biased region" description="Basic and acidic residues" evidence="2">
    <location>
        <begin position="221"/>
        <end position="243"/>
    </location>
</feature>